<dbReference type="EMBL" id="FOHK01000002">
    <property type="protein sequence ID" value="SES81659.1"/>
    <property type="molecule type" value="Genomic_DNA"/>
</dbReference>
<dbReference type="RefSeq" id="WP_093327372.1">
    <property type="nucleotide sequence ID" value="NZ_AP027363.1"/>
</dbReference>
<name>A0A1H9ZJ42_THASX</name>
<keyword evidence="1" id="KW-0175">Coiled coil</keyword>
<dbReference type="OrthoDB" id="5898434at2"/>
<organism evidence="2 3">
    <name type="scientific">Thalassotalea agarivorans</name>
    <name type="common">Thalassomonas agarivorans</name>
    <dbReference type="NCBI Taxonomy" id="349064"/>
    <lineage>
        <taxon>Bacteria</taxon>
        <taxon>Pseudomonadati</taxon>
        <taxon>Pseudomonadota</taxon>
        <taxon>Gammaproteobacteria</taxon>
        <taxon>Alteromonadales</taxon>
        <taxon>Colwelliaceae</taxon>
        <taxon>Thalassotalea</taxon>
    </lineage>
</organism>
<accession>A0A1H9ZJ42</accession>
<dbReference type="STRING" id="349064.SAMN05660429_00473"/>
<dbReference type="AlphaFoldDB" id="A0A1H9ZJ42"/>
<keyword evidence="3" id="KW-1185">Reference proteome</keyword>
<evidence type="ECO:0000313" key="2">
    <source>
        <dbReference type="EMBL" id="SES81659.1"/>
    </source>
</evidence>
<protein>
    <submittedName>
        <fullName evidence="2">Uncharacterized protein</fullName>
    </submittedName>
</protein>
<feature type="coiled-coil region" evidence="1">
    <location>
        <begin position="123"/>
        <end position="157"/>
    </location>
</feature>
<evidence type="ECO:0000256" key="1">
    <source>
        <dbReference type="SAM" id="Coils"/>
    </source>
</evidence>
<gene>
    <name evidence="2" type="ORF">SAMN05660429_00473</name>
</gene>
<evidence type="ECO:0000313" key="3">
    <source>
        <dbReference type="Proteomes" id="UP000199308"/>
    </source>
</evidence>
<reference evidence="2 3" key="1">
    <citation type="submission" date="2016-10" db="EMBL/GenBank/DDBJ databases">
        <authorList>
            <person name="de Groot N.N."/>
        </authorList>
    </citation>
    <scope>NUCLEOTIDE SEQUENCE [LARGE SCALE GENOMIC DNA]</scope>
    <source>
        <strain evidence="2 3">DSM 19706</strain>
    </source>
</reference>
<sequence>MQPFDKKNQEDYDAITERLNKALISVAEDYKLKATVKNIAQLASVHRNTLYERDWPITRLKEIQKARLIEKEKKSKHKSDEKDSSVKLTKANKEILYWFGKSTEYKELYESKQEAFLLMRKARDSYSAELELTKTQLKAQQQENERLRDLLNTVGKE</sequence>
<proteinExistence type="predicted"/>
<dbReference type="Proteomes" id="UP000199308">
    <property type="component" value="Unassembled WGS sequence"/>
</dbReference>